<proteinExistence type="predicted"/>
<dbReference type="PANTHER" id="PTHR15503">
    <property type="entry name" value="LDOC1 RELATED"/>
    <property type="match status" value="1"/>
</dbReference>
<reference evidence="1" key="1">
    <citation type="journal article" date="2016" name="Nat. Genet.">
        <title>The genome sequences of Arachis duranensis and Arachis ipaensis, the diploid ancestors of cultivated peanut.</title>
        <authorList>
            <person name="Bertioli D.J."/>
            <person name="Cannon S.B."/>
            <person name="Froenicke L."/>
            <person name="Huang G."/>
            <person name="Farmer A.D."/>
            <person name="Cannon E.K."/>
            <person name="Liu X."/>
            <person name="Gao D."/>
            <person name="Clevenger J."/>
            <person name="Dash S."/>
            <person name="Ren L."/>
            <person name="Moretzsohn M.C."/>
            <person name="Shirasawa K."/>
            <person name="Huang W."/>
            <person name="Vidigal B."/>
            <person name="Abernathy B."/>
            <person name="Chu Y."/>
            <person name="Niederhuth C.E."/>
            <person name="Umale P."/>
            <person name="Araujo A.C."/>
            <person name="Kozik A."/>
            <person name="Kim K.D."/>
            <person name="Burow M.D."/>
            <person name="Varshney R.K."/>
            <person name="Wang X."/>
            <person name="Zhang X."/>
            <person name="Barkley N."/>
            <person name="Guimaraes P.M."/>
            <person name="Isobe S."/>
            <person name="Guo B."/>
            <person name="Liao B."/>
            <person name="Stalker H.T."/>
            <person name="Schmitz R.J."/>
            <person name="Scheffler B.E."/>
            <person name="Leal-Bertioli S.C."/>
            <person name="Xun X."/>
            <person name="Jackson S.A."/>
            <person name="Michelmore R."/>
            <person name="Ozias-Akins P."/>
        </authorList>
    </citation>
    <scope>NUCLEOTIDE SEQUENCE [LARGE SCALE GENOMIC DNA]</scope>
    <source>
        <strain evidence="1">cv. V14167</strain>
    </source>
</reference>
<name>A0A6P4BXW9_ARADU</name>
<dbReference type="Pfam" id="PF08284">
    <property type="entry name" value="RVP_2"/>
    <property type="match status" value="1"/>
</dbReference>
<sequence>MTGLDLILGLYWLSKNHVLLDCFEKSLYFMPERSEGPVVVNGCYLNYVVVNYSGQECQGVMLLAASVSGEEQSLEKVPVACEFSEVFPDDINEFPLAQEVEFAIELVPGTGPISIAPYRMSL</sequence>
<dbReference type="PANTHER" id="PTHR15503:SF45">
    <property type="entry name" value="RNA-DIRECTED DNA POLYMERASE HOMOLOG"/>
    <property type="match status" value="1"/>
</dbReference>
<dbReference type="RefSeq" id="XP_015945274.1">
    <property type="nucleotide sequence ID" value="XM_016089788.1"/>
</dbReference>
<organism evidence="1 2">
    <name type="scientific">Arachis duranensis</name>
    <name type="common">Wild peanut</name>
    <dbReference type="NCBI Taxonomy" id="130453"/>
    <lineage>
        <taxon>Eukaryota</taxon>
        <taxon>Viridiplantae</taxon>
        <taxon>Streptophyta</taxon>
        <taxon>Embryophyta</taxon>
        <taxon>Tracheophyta</taxon>
        <taxon>Spermatophyta</taxon>
        <taxon>Magnoliopsida</taxon>
        <taxon>eudicotyledons</taxon>
        <taxon>Gunneridae</taxon>
        <taxon>Pentapetalae</taxon>
        <taxon>rosids</taxon>
        <taxon>fabids</taxon>
        <taxon>Fabales</taxon>
        <taxon>Fabaceae</taxon>
        <taxon>Papilionoideae</taxon>
        <taxon>50 kb inversion clade</taxon>
        <taxon>dalbergioids sensu lato</taxon>
        <taxon>Dalbergieae</taxon>
        <taxon>Pterocarpus clade</taxon>
        <taxon>Arachis</taxon>
    </lineage>
</organism>
<dbReference type="InterPro" id="IPR032567">
    <property type="entry name" value="RTL1-rel"/>
</dbReference>
<dbReference type="AlphaFoldDB" id="A0A6P4BXW9"/>
<evidence type="ECO:0000313" key="2">
    <source>
        <dbReference type="RefSeq" id="XP_015945274.1"/>
    </source>
</evidence>
<dbReference type="OrthoDB" id="1424108at2759"/>
<protein>
    <submittedName>
        <fullName evidence="2">Uncharacterized protein LOC107470389</fullName>
    </submittedName>
</protein>
<reference evidence="2" key="2">
    <citation type="submission" date="2025-08" db="UniProtKB">
        <authorList>
            <consortium name="RefSeq"/>
        </authorList>
    </citation>
    <scope>IDENTIFICATION</scope>
    <source>
        <tissue evidence="2">Whole plant</tissue>
    </source>
</reference>
<keyword evidence="1" id="KW-1185">Reference proteome</keyword>
<evidence type="ECO:0000313" key="1">
    <source>
        <dbReference type="Proteomes" id="UP000515211"/>
    </source>
</evidence>
<dbReference type="GeneID" id="107470389"/>
<dbReference type="KEGG" id="adu:107470389"/>
<accession>A0A6P4BXW9</accession>
<gene>
    <name evidence="2" type="primary">LOC107470389</name>
</gene>
<dbReference type="Proteomes" id="UP000515211">
    <property type="component" value="Chromosome 10"/>
</dbReference>